<dbReference type="AlphaFoldDB" id="A0A4S4KFF3"/>
<gene>
    <name evidence="2" type="ORF">EW026_g5019</name>
</gene>
<dbReference type="Proteomes" id="UP000309038">
    <property type="component" value="Unassembled WGS sequence"/>
</dbReference>
<dbReference type="EMBL" id="SGPJ01000203">
    <property type="protein sequence ID" value="THG96885.1"/>
    <property type="molecule type" value="Genomic_DNA"/>
</dbReference>
<evidence type="ECO:0000313" key="2">
    <source>
        <dbReference type="EMBL" id="THG96885.1"/>
    </source>
</evidence>
<keyword evidence="3" id="KW-1185">Reference proteome</keyword>
<sequence length="34" mass="3847">MKNFCGRAWVAEHPSGTEAEWEAKGSKLPEDEKK</sequence>
<evidence type="ECO:0000313" key="3">
    <source>
        <dbReference type="Proteomes" id="UP000309038"/>
    </source>
</evidence>
<reference evidence="2 3" key="1">
    <citation type="submission" date="2019-02" db="EMBL/GenBank/DDBJ databases">
        <title>Genome sequencing of the rare red list fungi Phlebia centrifuga.</title>
        <authorList>
            <person name="Buettner E."/>
            <person name="Kellner H."/>
        </authorList>
    </citation>
    <scope>NUCLEOTIDE SEQUENCE [LARGE SCALE GENOMIC DNA]</scope>
    <source>
        <strain evidence="2 3">DSM 108282</strain>
    </source>
</reference>
<protein>
    <submittedName>
        <fullName evidence="2">Uncharacterized protein</fullName>
    </submittedName>
</protein>
<feature type="region of interest" description="Disordered" evidence="1">
    <location>
        <begin position="1"/>
        <end position="34"/>
    </location>
</feature>
<proteinExistence type="predicted"/>
<feature type="non-terminal residue" evidence="2">
    <location>
        <position position="34"/>
    </location>
</feature>
<feature type="compositionally biased region" description="Basic and acidic residues" evidence="1">
    <location>
        <begin position="21"/>
        <end position="34"/>
    </location>
</feature>
<evidence type="ECO:0000256" key="1">
    <source>
        <dbReference type="SAM" id="MobiDB-lite"/>
    </source>
</evidence>
<comment type="caution">
    <text evidence="2">The sequence shown here is derived from an EMBL/GenBank/DDBJ whole genome shotgun (WGS) entry which is preliminary data.</text>
</comment>
<organism evidence="2 3">
    <name type="scientific">Hermanssonia centrifuga</name>
    <dbReference type="NCBI Taxonomy" id="98765"/>
    <lineage>
        <taxon>Eukaryota</taxon>
        <taxon>Fungi</taxon>
        <taxon>Dikarya</taxon>
        <taxon>Basidiomycota</taxon>
        <taxon>Agaricomycotina</taxon>
        <taxon>Agaricomycetes</taxon>
        <taxon>Polyporales</taxon>
        <taxon>Meruliaceae</taxon>
        <taxon>Hermanssonia</taxon>
    </lineage>
</organism>
<accession>A0A4S4KFF3</accession>
<name>A0A4S4KFF3_9APHY</name>